<dbReference type="InterPro" id="IPR014795">
    <property type="entry name" value="TacA_1-like"/>
</dbReference>
<dbReference type="Proteomes" id="UP000437736">
    <property type="component" value="Unassembled WGS sequence"/>
</dbReference>
<comment type="caution">
    <text evidence="7">The sequence shown here is derived from an EMBL/GenBank/DDBJ whole genome shotgun (WGS) entry which is preliminary data.</text>
</comment>
<dbReference type="Pfam" id="PF08681">
    <property type="entry name" value="TacA1"/>
    <property type="match status" value="1"/>
</dbReference>
<keyword evidence="5" id="KW-0804">Transcription</keyword>
<keyword evidence="2" id="KW-1277">Toxin-antitoxin system</keyword>
<evidence type="ECO:0000313" key="7">
    <source>
        <dbReference type="EMBL" id="MST31598.1"/>
    </source>
</evidence>
<name>A0ABW9QT96_9ACTN</name>
<keyword evidence="4" id="KW-0238">DNA-binding</keyword>
<dbReference type="InterPro" id="IPR010985">
    <property type="entry name" value="Ribbon_hlx_hlx"/>
</dbReference>
<keyword evidence="3" id="KW-0805">Transcription regulation</keyword>
<sequence length="110" mass="12357">MRKVRRALEPMVHPQVPVITPSIQARKRHRLEVRVTPAQDALIRRAADLEHTTVTSFVLDTVTAHATTVIEAHRDLVLSGDAFDRFLAELDKPAVAVPELFRRHPSLPEG</sequence>
<evidence type="ECO:0000256" key="5">
    <source>
        <dbReference type="ARBA" id="ARBA00023163"/>
    </source>
</evidence>
<keyword evidence="1" id="KW-0678">Repressor</keyword>
<dbReference type="PANTHER" id="PTHR35401:SF1">
    <property type="entry name" value="CYTOPLASMIC PROTEIN"/>
    <property type="match status" value="1"/>
</dbReference>
<dbReference type="EMBL" id="WJHE01000103">
    <property type="protein sequence ID" value="MST31598.1"/>
    <property type="molecule type" value="Genomic_DNA"/>
</dbReference>
<evidence type="ECO:0000313" key="8">
    <source>
        <dbReference type="Proteomes" id="UP000437736"/>
    </source>
</evidence>
<protein>
    <submittedName>
        <fullName evidence="7">DUF1778 domain-containing protein</fullName>
    </submittedName>
</protein>
<evidence type="ECO:0000256" key="3">
    <source>
        <dbReference type="ARBA" id="ARBA00023015"/>
    </source>
</evidence>
<evidence type="ECO:0000256" key="1">
    <source>
        <dbReference type="ARBA" id="ARBA00022491"/>
    </source>
</evidence>
<proteinExistence type="inferred from homology"/>
<dbReference type="Gene3D" id="1.20.5.780">
    <property type="entry name" value="Single helix bin"/>
    <property type="match status" value="1"/>
</dbReference>
<organism evidence="7 8">
    <name type="scientific">Acidiferrimicrobium australe</name>
    <dbReference type="NCBI Taxonomy" id="2664430"/>
    <lineage>
        <taxon>Bacteria</taxon>
        <taxon>Bacillati</taxon>
        <taxon>Actinomycetota</taxon>
        <taxon>Acidimicrobiia</taxon>
        <taxon>Acidimicrobiales</taxon>
        <taxon>Acidimicrobiaceae</taxon>
        <taxon>Acidiferrimicrobium</taxon>
    </lineage>
</organism>
<keyword evidence="8" id="KW-1185">Reference proteome</keyword>
<dbReference type="SUPFAM" id="SSF47598">
    <property type="entry name" value="Ribbon-helix-helix"/>
    <property type="match status" value="1"/>
</dbReference>
<comment type="similarity">
    <text evidence="6">Belongs to the TacA antitoxin family.</text>
</comment>
<accession>A0ABW9QT96</accession>
<reference evidence="7 8" key="1">
    <citation type="submission" date="2019-11" db="EMBL/GenBank/DDBJ databases">
        <title>Acidiferrimicrobium australis gen. nov., sp. nov., an acidophilic and obligately heterotrophic, member of the Actinobacteria that catalyses dissimilatory oxido- reduction of iron isolated from metal-rich acidic water in Chile.</title>
        <authorList>
            <person name="Gonzalez D."/>
            <person name="Huber K."/>
            <person name="Hedrich S."/>
            <person name="Rojas-Villalobos C."/>
            <person name="Quatrini R."/>
            <person name="Dinamarca M.A."/>
            <person name="Schwarz A."/>
            <person name="Canales C."/>
            <person name="Nancucheo I."/>
        </authorList>
    </citation>
    <scope>NUCLEOTIDE SEQUENCE [LARGE SCALE GENOMIC DNA]</scope>
    <source>
        <strain evidence="7 8">USS-CCA1</strain>
    </source>
</reference>
<evidence type="ECO:0000256" key="6">
    <source>
        <dbReference type="ARBA" id="ARBA00049988"/>
    </source>
</evidence>
<gene>
    <name evidence="7" type="ORF">GHK86_02480</name>
</gene>
<evidence type="ECO:0000256" key="2">
    <source>
        <dbReference type="ARBA" id="ARBA00022649"/>
    </source>
</evidence>
<evidence type="ECO:0000256" key="4">
    <source>
        <dbReference type="ARBA" id="ARBA00023125"/>
    </source>
</evidence>
<dbReference type="PANTHER" id="PTHR35401">
    <property type="entry name" value="COPG FAMILY HELIX-TURN-HELIX PROTEIN-RELATED-RELATED"/>
    <property type="match status" value="1"/>
</dbReference>